<evidence type="ECO:0000313" key="10">
    <source>
        <dbReference type="Proteomes" id="UP000886523"/>
    </source>
</evidence>
<dbReference type="PANTHER" id="PTHR43888">
    <property type="entry name" value="DNAJ-LIKE-2, ISOFORM A-RELATED"/>
    <property type="match status" value="1"/>
</dbReference>
<reference evidence="9" key="1">
    <citation type="journal article" date="2020" name="Nat. Commun.">
        <title>Large-scale genome sequencing of mycorrhizal fungi provides insights into the early evolution of symbiotic traits.</title>
        <authorList>
            <person name="Miyauchi S."/>
            <person name="Kiss E."/>
            <person name="Kuo A."/>
            <person name="Drula E."/>
            <person name="Kohler A."/>
            <person name="Sanchez-Garcia M."/>
            <person name="Morin E."/>
            <person name="Andreopoulos B."/>
            <person name="Barry K.W."/>
            <person name="Bonito G."/>
            <person name="Buee M."/>
            <person name="Carver A."/>
            <person name="Chen C."/>
            <person name="Cichocki N."/>
            <person name="Clum A."/>
            <person name="Culley D."/>
            <person name="Crous P.W."/>
            <person name="Fauchery L."/>
            <person name="Girlanda M."/>
            <person name="Hayes R.D."/>
            <person name="Keri Z."/>
            <person name="LaButti K."/>
            <person name="Lipzen A."/>
            <person name="Lombard V."/>
            <person name="Magnuson J."/>
            <person name="Maillard F."/>
            <person name="Murat C."/>
            <person name="Nolan M."/>
            <person name="Ohm R.A."/>
            <person name="Pangilinan J."/>
            <person name="Pereira M.F."/>
            <person name="Perotto S."/>
            <person name="Peter M."/>
            <person name="Pfister S."/>
            <person name="Riley R."/>
            <person name="Sitrit Y."/>
            <person name="Stielow J.B."/>
            <person name="Szollosi G."/>
            <person name="Zifcakova L."/>
            <person name="Stursova M."/>
            <person name="Spatafora J.W."/>
            <person name="Tedersoo L."/>
            <person name="Vaario L.M."/>
            <person name="Yamada A."/>
            <person name="Yan M."/>
            <person name="Wang P."/>
            <person name="Xu J."/>
            <person name="Bruns T."/>
            <person name="Baldrian P."/>
            <person name="Vilgalys R."/>
            <person name="Dunand C."/>
            <person name="Henrissat B."/>
            <person name="Grigoriev I.V."/>
            <person name="Hibbett D."/>
            <person name="Nagy L.G."/>
            <person name="Martin F.M."/>
        </authorList>
    </citation>
    <scope>NUCLEOTIDE SEQUENCE</scope>
    <source>
        <strain evidence="9">UP504</strain>
    </source>
</reference>
<dbReference type="SUPFAM" id="SSF57938">
    <property type="entry name" value="DnaJ/Hsp40 cysteine-rich domain"/>
    <property type="match status" value="1"/>
</dbReference>
<evidence type="ECO:0000256" key="3">
    <source>
        <dbReference type="ARBA" id="ARBA00022771"/>
    </source>
</evidence>
<dbReference type="CDD" id="cd10747">
    <property type="entry name" value="DnaJ_C"/>
    <property type="match status" value="1"/>
</dbReference>
<dbReference type="Gene3D" id="1.10.287.110">
    <property type="entry name" value="DnaJ domain"/>
    <property type="match status" value="1"/>
</dbReference>
<feature type="domain" description="J" evidence="7">
    <location>
        <begin position="5"/>
        <end position="70"/>
    </location>
</feature>
<evidence type="ECO:0000259" key="8">
    <source>
        <dbReference type="PROSITE" id="PS51188"/>
    </source>
</evidence>
<dbReference type="Pfam" id="PF00684">
    <property type="entry name" value="DnaJ_CXXCXGXG"/>
    <property type="match status" value="1"/>
</dbReference>
<dbReference type="InterPro" id="IPR001623">
    <property type="entry name" value="DnaJ_domain"/>
</dbReference>
<feature type="domain" description="CR-type" evidence="8">
    <location>
        <begin position="136"/>
        <end position="221"/>
    </location>
</feature>
<dbReference type="PRINTS" id="PR00625">
    <property type="entry name" value="JDOMAIN"/>
</dbReference>
<dbReference type="GO" id="GO:0006457">
    <property type="term" value="P:protein folding"/>
    <property type="evidence" value="ECO:0007669"/>
    <property type="project" value="InterPro"/>
</dbReference>
<dbReference type="PROSITE" id="PS50076">
    <property type="entry name" value="DNAJ_2"/>
    <property type="match status" value="1"/>
</dbReference>
<keyword evidence="3 5" id="KW-0863">Zinc-finger</keyword>
<keyword evidence="1 5" id="KW-0479">Metal-binding</keyword>
<feature type="region of interest" description="Disordered" evidence="6">
    <location>
        <begin position="370"/>
        <end position="403"/>
    </location>
</feature>
<evidence type="ECO:0000256" key="6">
    <source>
        <dbReference type="SAM" id="MobiDB-lite"/>
    </source>
</evidence>
<dbReference type="InterPro" id="IPR002939">
    <property type="entry name" value="DnaJ_C"/>
</dbReference>
<dbReference type="Pfam" id="PF01556">
    <property type="entry name" value="DnaJ_C"/>
    <property type="match status" value="1"/>
</dbReference>
<dbReference type="Proteomes" id="UP000886523">
    <property type="component" value="Unassembled WGS sequence"/>
</dbReference>
<evidence type="ECO:0000256" key="1">
    <source>
        <dbReference type="ARBA" id="ARBA00022723"/>
    </source>
</evidence>
<dbReference type="PROSITE" id="PS00636">
    <property type="entry name" value="DNAJ_1"/>
    <property type="match status" value="1"/>
</dbReference>
<dbReference type="InterPro" id="IPR018253">
    <property type="entry name" value="DnaJ_domain_CS"/>
</dbReference>
<dbReference type="GO" id="GO:0051082">
    <property type="term" value="F:unfolded protein binding"/>
    <property type="evidence" value="ECO:0007669"/>
    <property type="project" value="InterPro"/>
</dbReference>
<dbReference type="Gene3D" id="2.60.260.20">
    <property type="entry name" value="Urease metallochaperone UreE, N-terminal domain"/>
    <property type="match status" value="2"/>
</dbReference>
<dbReference type="AlphaFoldDB" id="A0A9P6DX18"/>
<evidence type="ECO:0008006" key="11">
    <source>
        <dbReference type="Google" id="ProtNLM"/>
    </source>
</evidence>
<keyword evidence="2" id="KW-0677">Repeat</keyword>
<name>A0A9P6DX18_9AGAM</name>
<dbReference type="OrthoDB" id="550424at2759"/>
<dbReference type="PROSITE" id="PS51188">
    <property type="entry name" value="ZF_CR"/>
    <property type="match status" value="1"/>
</dbReference>
<evidence type="ECO:0000256" key="2">
    <source>
        <dbReference type="ARBA" id="ARBA00022737"/>
    </source>
</evidence>
<dbReference type="GO" id="GO:0008270">
    <property type="term" value="F:zinc ion binding"/>
    <property type="evidence" value="ECO:0007669"/>
    <property type="project" value="UniProtKB-KW"/>
</dbReference>
<dbReference type="InterPro" id="IPR036869">
    <property type="entry name" value="J_dom_sf"/>
</dbReference>
<dbReference type="SUPFAM" id="SSF46565">
    <property type="entry name" value="Chaperone J-domain"/>
    <property type="match status" value="1"/>
</dbReference>
<dbReference type="Pfam" id="PF00226">
    <property type="entry name" value="DnaJ"/>
    <property type="match status" value="1"/>
</dbReference>
<evidence type="ECO:0000259" key="7">
    <source>
        <dbReference type="PROSITE" id="PS50076"/>
    </source>
</evidence>
<keyword evidence="10" id="KW-1185">Reference proteome</keyword>
<dbReference type="CDD" id="cd10719">
    <property type="entry name" value="DnaJ_zf"/>
    <property type="match status" value="1"/>
</dbReference>
<protein>
    <recommendedName>
        <fullName evidence="11">DnaJ-domain-containing protein</fullName>
    </recommendedName>
</protein>
<feature type="compositionally biased region" description="Acidic residues" evidence="6">
    <location>
        <begin position="375"/>
        <end position="403"/>
    </location>
</feature>
<comment type="caution">
    <text evidence="9">The sequence shown here is derived from an EMBL/GenBank/DDBJ whole genome shotgun (WGS) entry which is preliminary data.</text>
</comment>
<proteinExistence type="predicted"/>
<organism evidence="9 10">
    <name type="scientific">Hydnum rufescens UP504</name>
    <dbReference type="NCBI Taxonomy" id="1448309"/>
    <lineage>
        <taxon>Eukaryota</taxon>
        <taxon>Fungi</taxon>
        <taxon>Dikarya</taxon>
        <taxon>Basidiomycota</taxon>
        <taxon>Agaricomycotina</taxon>
        <taxon>Agaricomycetes</taxon>
        <taxon>Cantharellales</taxon>
        <taxon>Hydnaceae</taxon>
        <taxon>Hydnum</taxon>
    </lineage>
</organism>
<dbReference type="InterPro" id="IPR036410">
    <property type="entry name" value="HSP_DnaJ_Cys-rich_dom_sf"/>
</dbReference>
<keyword evidence="4 5" id="KW-0862">Zinc</keyword>
<evidence type="ECO:0000313" key="9">
    <source>
        <dbReference type="EMBL" id="KAF9516997.1"/>
    </source>
</evidence>
<dbReference type="FunFam" id="2.10.230.10:FF:000001">
    <property type="entry name" value="DnaJ subfamily A member 2"/>
    <property type="match status" value="1"/>
</dbReference>
<dbReference type="CDD" id="cd06257">
    <property type="entry name" value="DnaJ"/>
    <property type="match status" value="1"/>
</dbReference>
<dbReference type="SUPFAM" id="SSF49493">
    <property type="entry name" value="HSP40/DnaJ peptide-binding domain"/>
    <property type="match status" value="2"/>
</dbReference>
<gene>
    <name evidence="9" type="ORF">BS47DRAFT_1371562</name>
</gene>
<dbReference type="SMART" id="SM00271">
    <property type="entry name" value="DnaJ"/>
    <property type="match status" value="1"/>
</dbReference>
<dbReference type="InterPro" id="IPR001305">
    <property type="entry name" value="HSP_DnaJ_Cys-rich_dom"/>
</dbReference>
<dbReference type="GO" id="GO:0030544">
    <property type="term" value="F:Hsp70 protein binding"/>
    <property type="evidence" value="ECO:0007669"/>
    <property type="project" value="InterPro"/>
</dbReference>
<dbReference type="EMBL" id="MU128935">
    <property type="protein sequence ID" value="KAF9516997.1"/>
    <property type="molecule type" value="Genomic_DNA"/>
</dbReference>
<sequence length="403" mass="44469">MASTEYYDLLGVSSDATTEEIKRAYKKKAMKHHPDKNPNDPMAAQTFQSLQNAYSTLLDPDSRAAYDRYGPDGPSSRMGGGGGGMGMEADELFAQFFSFSMGGGGEPSGFSRRGKPRRGEDSIIPYEVTLEDLYNGKTAHFNLEKNVVCGHCNGTGGKPKAKPQKCTKCDGRGITPVTRTLARGQIGVSQVTCPDCHGDGTRFREKERCKKCKGEKTVKEKKAVDVMVERGMSHNQKIVMKGEADQQPGVETGDVVFSLRMRPHATIHRAGSDLITTVHVTLSEALLGIHVERKRGDTLSSGDTIVIKSEGMPIQKQPSARGDLYIHFEVEMPTEEWLRSVLESVLPPKKPDLDPRPARVDVVDWEAADMNAYDEHEDEWEDEEDEEDEGGDYGDEAPECVHQ</sequence>
<dbReference type="InterPro" id="IPR044713">
    <property type="entry name" value="DNJA1/2-like"/>
</dbReference>
<evidence type="ECO:0000256" key="5">
    <source>
        <dbReference type="PROSITE-ProRule" id="PRU00546"/>
    </source>
</evidence>
<accession>A0A9P6DX18</accession>
<feature type="zinc finger region" description="CR-type" evidence="5">
    <location>
        <begin position="136"/>
        <end position="221"/>
    </location>
</feature>
<evidence type="ECO:0000256" key="4">
    <source>
        <dbReference type="ARBA" id="ARBA00022833"/>
    </source>
</evidence>
<dbReference type="Gene3D" id="2.10.230.10">
    <property type="entry name" value="Heat shock protein DnaJ, cysteine-rich domain"/>
    <property type="match status" value="1"/>
</dbReference>
<dbReference type="InterPro" id="IPR008971">
    <property type="entry name" value="HSP40/DnaJ_pept-bd"/>
</dbReference>